<keyword evidence="2" id="KW-1185">Reference proteome</keyword>
<evidence type="ECO:0008006" key="3">
    <source>
        <dbReference type="Google" id="ProtNLM"/>
    </source>
</evidence>
<dbReference type="EMBL" id="MW862109">
    <property type="protein sequence ID" value="QVW29153.1"/>
    <property type="molecule type" value="Genomic_DNA"/>
</dbReference>
<evidence type="ECO:0000313" key="2">
    <source>
        <dbReference type="Proteomes" id="UP000678091"/>
    </source>
</evidence>
<gene>
    <name evidence="1" type="ORF">Medea1_0086</name>
</gene>
<name>A0A8E7KYT8_9CAUD</name>
<dbReference type="InterPro" id="IPR019659">
    <property type="entry name" value="DUF2514"/>
</dbReference>
<organism evidence="1 2">
    <name type="scientific">Pseudomonas phage Medea1</name>
    <dbReference type="NCBI Taxonomy" id="2834256"/>
    <lineage>
        <taxon>Viruses</taxon>
        <taxon>Duplodnaviria</taxon>
        <taxon>Heunggongvirae</taxon>
        <taxon>Uroviricota</taxon>
        <taxon>Caudoviricetes</taxon>
        <taxon>Medeavirus</taxon>
        <taxon>Medeavirus medea1</taxon>
    </lineage>
</organism>
<reference evidence="1" key="1">
    <citation type="submission" date="2021-04" db="EMBL/GenBank/DDBJ databases">
        <title>A novel bacteriophage against Pseudomonas syringae pv. tomato and it's prophylactic efficacy.</title>
        <authorList>
            <person name="Skliros D."/>
            <person name="Papazoglou P."/>
            <person name="Paraskevopoulou E.G."/>
            <person name="Gkizi D."/>
            <person name="Goumas D.E."/>
            <person name="Tjamos S."/>
            <person name="Flemetakis E."/>
        </authorList>
    </citation>
    <scope>NUCLEOTIDE SEQUENCE</scope>
</reference>
<proteinExistence type="predicted"/>
<protein>
    <recommendedName>
        <fullName evidence="3">DUF2514 domain-containing protein</fullName>
    </recommendedName>
</protein>
<dbReference type="Pfam" id="PF10721">
    <property type="entry name" value="DUF2514"/>
    <property type="match status" value="1"/>
</dbReference>
<sequence length="181" mass="18967">MGALMGGFAYRLGGVLLILLAVAGALYGAYRHGVSVTDSQWQAKWSDQVSAQSQAVATTTTEYRTEEQRRQSAANQVANNARQEQAVAIADAAGADAAGDRLRSEAGKLAASASCVPSDPGIADRGKNATRAAMVLSDLLSRADARAGDLARYADRMTVSLQACEASYESLRTVRPTTIAN</sequence>
<evidence type="ECO:0000313" key="1">
    <source>
        <dbReference type="EMBL" id="QVW29153.1"/>
    </source>
</evidence>
<accession>A0A8E7KYT8</accession>
<dbReference type="Proteomes" id="UP000678091">
    <property type="component" value="Segment"/>
</dbReference>